<evidence type="ECO:0000313" key="5">
    <source>
        <dbReference type="Proteomes" id="UP000002524"/>
    </source>
</evidence>
<gene>
    <name evidence="4" type="ordered locus">DR_0657</name>
</gene>
<feature type="region of interest" description="Disordered" evidence="3">
    <location>
        <begin position="28"/>
        <end position="53"/>
    </location>
</feature>
<dbReference type="EnsemblBacteria" id="AAF10236">
    <property type="protein sequence ID" value="AAF10236"/>
    <property type="gene ID" value="DR_0657"/>
</dbReference>
<dbReference type="InterPro" id="IPR050955">
    <property type="entry name" value="Plant_Biomass_Hydrol_Est"/>
</dbReference>
<dbReference type="Proteomes" id="UP000002524">
    <property type="component" value="Chromosome 1"/>
</dbReference>
<dbReference type="InterPro" id="IPR029058">
    <property type="entry name" value="AB_hydrolase_fold"/>
</dbReference>
<dbReference type="GO" id="GO:0016787">
    <property type="term" value="F:hydrolase activity"/>
    <property type="evidence" value="ECO:0007669"/>
    <property type="project" value="UniProtKB-KW"/>
</dbReference>
<keyword evidence="1" id="KW-0732">Signal</keyword>
<protein>
    <submittedName>
        <fullName evidence="4">Serine esterase, putative</fullName>
    </submittedName>
</protein>
<dbReference type="PANTHER" id="PTHR43037:SF5">
    <property type="entry name" value="FERULOYL ESTERASE"/>
    <property type="match status" value="1"/>
</dbReference>
<evidence type="ECO:0000313" key="4">
    <source>
        <dbReference type="EMBL" id="AAF10236.1"/>
    </source>
</evidence>
<reference evidence="4 5" key="1">
    <citation type="journal article" date="1999" name="Science">
        <title>Genome sequence of the radioresistant bacterium Deinococcus radiodurans R1.</title>
        <authorList>
            <person name="White O."/>
            <person name="Eisen J.A."/>
            <person name="Heidelberg J.F."/>
            <person name="Hickey E.K."/>
            <person name="Peterson J.D."/>
            <person name="Dodson R.J."/>
            <person name="Haft D.H."/>
            <person name="Gwinn M.L."/>
            <person name="Nelson W.C."/>
            <person name="Richardson D.L."/>
            <person name="Moffat K.S."/>
            <person name="Qin H."/>
            <person name="Jiang L."/>
            <person name="Pamphile W."/>
            <person name="Crosby M."/>
            <person name="Shen M."/>
            <person name="Vamathevan J.J."/>
            <person name="Lam P."/>
            <person name="McDonald L."/>
            <person name="Utterback T."/>
            <person name="Zalewski C."/>
            <person name="Makarova K.S."/>
            <person name="Aravind L."/>
            <person name="Daly M.J."/>
            <person name="Minton K.W."/>
            <person name="Fleischmann R.D."/>
            <person name="Ketchum K.A."/>
            <person name="Nelson K.E."/>
            <person name="Salzberg S."/>
            <person name="Smith H.O."/>
            <person name="Venter J.C."/>
            <person name="Fraser C.M."/>
        </authorList>
    </citation>
    <scope>NUCLEOTIDE SEQUENCE [LARGE SCALE GENOMIC DNA]</scope>
    <source>
        <strain evidence="5">ATCC 13939 / DSM 20539 / JCM 16871 / LMG 4051 / NBRC 15346 / NCIMB 9279 / R1 / VKM B-1422</strain>
    </source>
</reference>
<dbReference type="STRING" id="243230.DR_0657"/>
<dbReference type="AlphaFoldDB" id="Q9RWK9"/>
<name>Q9RWK9_DEIRA</name>
<keyword evidence="2" id="KW-0378">Hydrolase</keyword>
<dbReference type="EMBL" id="AE000513">
    <property type="protein sequence ID" value="AAF10236.1"/>
    <property type="molecule type" value="Genomic_DNA"/>
</dbReference>
<organism evidence="4 5">
    <name type="scientific">Deinococcus radiodurans (strain ATCC 13939 / DSM 20539 / JCM 16871 / CCUG 27074 / LMG 4051 / NBRC 15346 / NCIMB 9279 / VKM B-1422 / R1)</name>
    <dbReference type="NCBI Taxonomy" id="243230"/>
    <lineage>
        <taxon>Bacteria</taxon>
        <taxon>Thermotogati</taxon>
        <taxon>Deinococcota</taxon>
        <taxon>Deinococci</taxon>
        <taxon>Deinococcales</taxon>
        <taxon>Deinococcaceae</taxon>
        <taxon>Deinococcus</taxon>
    </lineage>
</organism>
<evidence type="ECO:0000256" key="1">
    <source>
        <dbReference type="ARBA" id="ARBA00022729"/>
    </source>
</evidence>
<dbReference type="OrthoDB" id="9805640at2"/>
<dbReference type="PIR" id="C75491">
    <property type="entry name" value="C75491"/>
</dbReference>
<proteinExistence type="predicted"/>
<dbReference type="eggNOG" id="COG0400">
    <property type="taxonomic scope" value="Bacteria"/>
</dbReference>
<sequence length="279" mass="29984">MLRVAARSESPALKRLKNCTRCPGLRRVFHRQRAASPRETQETTPSPSADNAAMTPDAARLSARPDPTLPPPGECGLLPLNLGSSRDGLLYVPEKHPLDGPRPLLVACHGAGSQASHSIRPFVDAAERYGLILLACDSRGGTWDVIRGGYGPDVQFIDRALELVFSRCAIDPQKLALDGFSDGASYALSLGLNNGDLFSHLLGFSPGFLAPAGQVGMPRIFVSHGTADRVLPIDRCGRVIRDQLTRAGYDLHYTEFEGGHTVPPEVQEEALGWWGVTGG</sequence>
<evidence type="ECO:0000256" key="3">
    <source>
        <dbReference type="SAM" id="MobiDB-lite"/>
    </source>
</evidence>
<dbReference type="SUPFAM" id="SSF53474">
    <property type="entry name" value="alpha/beta-Hydrolases"/>
    <property type="match status" value="1"/>
</dbReference>
<dbReference type="ESTHER" id="deira-DR0657">
    <property type="family name" value="6_AlphaBeta_hydrolase"/>
</dbReference>
<dbReference type="PANTHER" id="PTHR43037">
    <property type="entry name" value="UNNAMED PRODUCT-RELATED"/>
    <property type="match status" value="1"/>
</dbReference>
<keyword evidence="5" id="KW-1185">Reference proteome</keyword>
<dbReference type="PaxDb" id="243230-DR_0657"/>
<dbReference type="PATRIC" id="fig|243230.17.peg.836"/>
<dbReference type="InParanoid" id="Q9RWK9"/>
<accession>Q9RWK9</accession>
<evidence type="ECO:0000256" key="2">
    <source>
        <dbReference type="ARBA" id="ARBA00022801"/>
    </source>
</evidence>
<dbReference type="KEGG" id="dra:DR_0657"/>
<dbReference type="HOGENOM" id="CLU_086004_0_0_0"/>
<dbReference type="Gene3D" id="3.40.50.1820">
    <property type="entry name" value="alpha/beta hydrolase"/>
    <property type="match status" value="1"/>
</dbReference>